<proteinExistence type="predicted"/>
<feature type="domain" description="AH" evidence="1">
    <location>
        <begin position="23"/>
        <end position="85"/>
    </location>
</feature>
<sequence length="87" mass="10079">MSNMGYSGSNYDRFVENTNTSTLHKMKETYWTTKQAVIKKLGKKEDEHVVASDSQLDAKLEVFKAIQRSSMELLRVIEKYQDRLCGK</sequence>
<gene>
    <name evidence="2" type="ORF">ElyMa_002374300</name>
</gene>
<reference evidence="2 3" key="1">
    <citation type="journal article" date="2021" name="Elife">
        <title>Chloroplast acquisition without the gene transfer in kleptoplastic sea slugs, Plakobranchus ocellatus.</title>
        <authorList>
            <person name="Maeda T."/>
            <person name="Takahashi S."/>
            <person name="Yoshida T."/>
            <person name="Shimamura S."/>
            <person name="Takaki Y."/>
            <person name="Nagai Y."/>
            <person name="Toyoda A."/>
            <person name="Suzuki Y."/>
            <person name="Arimoto A."/>
            <person name="Ishii H."/>
            <person name="Satoh N."/>
            <person name="Nishiyama T."/>
            <person name="Hasebe M."/>
            <person name="Maruyama T."/>
            <person name="Minagawa J."/>
            <person name="Obokata J."/>
            <person name="Shigenobu S."/>
        </authorList>
    </citation>
    <scope>NUCLEOTIDE SEQUENCE [LARGE SCALE GENOMIC DNA]</scope>
</reference>
<protein>
    <submittedName>
        <fullName evidence="2">Islet cell autoantigen 1-like isoform X2</fullName>
    </submittedName>
</protein>
<dbReference type="GO" id="GO:0019904">
    <property type="term" value="F:protein domain specific binding"/>
    <property type="evidence" value="ECO:0007669"/>
    <property type="project" value="InterPro"/>
</dbReference>
<evidence type="ECO:0000313" key="3">
    <source>
        <dbReference type="Proteomes" id="UP000762676"/>
    </source>
</evidence>
<dbReference type="InterPro" id="IPR010504">
    <property type="entry name" value="AH_dom"/>
</dbReference>
<dbReference type="AlphaFoldDB" id="A0AAV4GC27"/>
<comment type="caution">
    <text evidence="2">The sequence shown here is derived from an EMBL/GenBank/DDBJ whole genome shotgun (WGS) entry which is preliminary data.</text>
</comment>
<dbReference type="Proteomes" id="UP000762676">
    <property type="component" value="Unassembled WGS sequence"/>
</dbReference>
<dbReference type="Pfam" id="PF06456">
    <property type="entry name" value="Arfaptin"/>
    <property type="match status" value="1"/>
</dbReference>
<dbReference type="InterPro" id="IPR024114">
    <property type="entry name" value="Islet_autoAg_Ica1/Ica1-like"/>
</dbReference>
<organism evidence="2 3">
    <name type="scientific">Elysia marginata</name>
    <dbReference type="NCBI Taxonomy" id="1093978"/>
    <lineage>
        <taxon>Eukaryota</taxon>
        <taxon>Metazoa</taxon>
        <taxon>Spiralia</taxon>
        <taxon>Lophotrochozoa</taxon>
        <taxon>Mollusca</taxon>
        <taxon>Gastropoda</taxon>
        <taxon>Heterobranchia</taxon>
        <taxon>Euthyneura</taxon>
        <taxon>Panpulmonata</taxon>
        <taxon>Sacoglossa</taxon>
        <taxon>Placobranchoidea</taxon>
        <taxon>Plakobranchidae</taxon>
        <taxon>Elysia</taxon>
    </lineage>
</organism>
<dbReference type="PANTHER" id="PTHR10164:SF4">
    <property type="entry name" value="GH23156P"/>
    <property type="match status" value="1"/>
</dbReference>
<dbReference type="PANTHER" id="PTHR10164">
    <property type="entry name" value="ISLET CELL AUTOANTIGEN 1"/>
    <property type="match status" value="1"/>
</dbReference>
<name>A0AAV4GC27_9GAST</name>
<dbReference type="InterPro" id="IPR027267">
    <property type="entry name" value="AH/BAR_dom_sf"/>
</dbReference>
<evidence type="ECO:0000313" key="2">
    <source>
        <dbReference type="EMBL" id="GFR82854.1"/>
    </source>
</evidence>
<dbReference type="GO" id="GO:0005794">
    <property type="term" value="C:Golgi apparatus"/>
    <property type="evidence" value="ECO:0007669"/>
    <property type="project" value="TreeGrafter"/>
</dbReference>
<keyword evidence="3" id="KW-1185">Reference proteome</keyword>
<dbReference type="SUPFAM" id="SSF103657">
    <property type="entry name" value="BAR/IMD domain-like"/>
    <property type="match status" value="1"/>
</dbReference>
<evidence type="ECO:0000259" key="1">
    <source>
        <dbReference type="Pfam" id="PF06456"/>
    </source>
</evidence>
<dbReference type="EMBL" id="BMAT01004906">
    <property type="protein sequence ID" value="GFR82854.1"/>
    <property type="molecule type" value="Genomic_DNA"/>
</dbReference>
<accession>A0AAV4GC27</accession>
<dbReference type="GO" id="GO:0051049">
    <property type="term" value="P:regulation of transport"/>
    <property type="evidence" value="ECO:0007669"/>
    <property type="project" value="TreeGrafter"/>
</dbReference>